<evidence type="ECO:0000313" key="2">
    <source>
        <dbReference type="Proteomes" id="UP001226091"/>
    </source>
</evidence>
<dbReference type="Proteomes" id="UP001226091">
    <property type="component" value="Chromosome"/>
</dbReference>
<protein>
    <submittedName>
        <fullName evidence="1">Uncharacterized protein</fullName>
    </submittedName>
</protein>
<reference evidence="2" key="1">
    <citation type="journal article" date="2025" name="Aquaculture">
        <title>Assessment of the bioflocculant production and safety properties of Metabacillus hrfriensis sp. nov. based on phenotypic and whole-genome sequencing analysis.</title>
        <authorList>
            <person name="Zhang R."/>
            <person name="Zhao Z."/>
            <person name="Luo L."/>
            <person name="Wang S."/>
            <person name="Guo K."/>
            <person name="Xu W."/>
        </authorList>
    </citation>
    <scope>NUCLEOTIDE SEQUENCE [LARGE SCALE GENOMIC DNA]</scope>
    <source>
        <strain evidence="2">CT-WN-B3</strain>
    </source>
</reference>
<evidence type="ECO:0000313" key="1">
    <source>
        <dbReference type="EMBL" id="WHZ59259.1"/>
    </source>
</evidence>
<keyword evidence="2" id="KW-1185">Reference proteome</keyword>
<sequence length="70" mass="8166">MEIFFLAVILGFITFSLYKIIRKNRKLPSNKYTPANDIDNGLVRTYSNETPMSETKHEAPYEEKEPKKAK</sequence>
<accession>A0ACD4RG14</accession>
<dbReference type="EMBL" id="CP126116">
    <property type="protein sequence ID" value="WHZ59259.1"/>
    <property type="molecule type" value="Genomic_DNA"/>
</dbReference>
<name>A0ACD4RG14_9BACI</name>
<proteinExistence type="predicted"/>
<gene>
    <name evidence="1" type="ORF">QLQ22_08015</name>
</gene>
<organism evidence="1 2">
    <name type="scientific">Metabacillus hrfriensis</name>
    <dbReference type="NCBI Taxonomy" id="3048891"/>
    <lineage>
        <taxon>Bacteria</taxon>
        <taxon>Bacillati</taxon>
        <taxon>Bacillota</taxon>
        <taxon>Bacilli</taxon>
        <taxon>Bacillales</taxon>
        <taxon>Bacillaceae</taxon>
        <taxon>Metabacillus</taxon>
    </lineage>
</organism>